<keyword evidence="9" id="KW-1185">Reference proteome</keyword>
<dbReference type="InterPro" id="IPR015152">
    <property type="entry name" value="Growth/epo_recpt_lig-bind"/>
</dbReference>
<dbReference type="Pfam" id="PF09067">
    <property type="entry name" value="EpoR_lig-bind"/>
    <property type="match status" value="1"/>
</dbReference>
<evidence type="ECO:0000256" key="5">
    <source>
        <dbReference type="SAM" id="MobiDB-lite"/>
    </source>
</evidence>
<evidence type="ECO:0000256" key="4">
    <source>
        <dbReference type="ARBA" id="ARBA00023180"/>
    </source>
</evidence>
<keyword evidence="6" id="KW-0812">Transmembrane</keyword>
<gene>
    <name evidence="8" type="ORF">JOB18_042026</name>
</gene>
<name>A0AAV6RDW0_SOLSE</name>
<proteinExistence type="predicted"/>
<protein>
    <submittedName>
        <fullName evidence="8">Growth hormone receptor-like</fullName>
    </submittedName>
</protein>
<dbReference type="AlphaFoldDB" id="A0AAV6RDW0"/>
<evidence type="ECO:0000313" key="8">
    <source>
        <dbReference type="EMBL" id="KAG7503624.1"/>
    </source>
</evidence>
<keyword evidence="2" id="KW-0732">Signal</keyword>
<feature type="transmembrane region" description="Helical" evidence="6">
    <location>
        <begin position="320"/>
        <end position="342"/>
    </location>
</feature>
<dbReference type="EMBL" id="JAGKHQ010000012">
    <property type="protein sequence ID" value="KAG7503624.1"/>
    <property type="molecule type" value="Genomic_DNA"/>
</dbReference>
<sequence>MKESLVAVKCFIRRPSPEAIPPLGFLSIYNSRVLEVRHQHLYNQRGRSPGAPDGAWDQKNLKLRINSLKRKTEDGRMLWPLLCLLPLAGCGAAVPQNITYKEGLDYEAVAVTTRPHIFNCRSPSMEDFTCWWLPVDNLTDVTYVLTYNIEKGPTLECPDYTTAGPSSCHFDKRHTYVWKVYCMNVTAIAAQRNYTSQQHCLDVADIVQTEAPVNLTYSLTDAGGHEMGHSAQLSWQYPVPSHLQYGWITLLYELQYRRVTEPDNWKVKYPLREPHVTLLGLPVSDYVIRVRCRSQNYGLWSKWSLTLIMSIPSKTPAGKLLGLILVTGVGVMALLVIAFGFVPQSRRLKEYFLPPIPKPRILGIDPQLLKKGHLDEINFHLSNFHSYTPPSYTKEIWEQVSVDSVCLTAPKDSGVPADSTDEEKVSLIVPCDAKPVAARHEFVNQNPASYVQSLSPYCSSHPGAFAPPLLIPAALPRPELQDYNVIGQEDSLAAPDVATRRTPPDLYTCVHLVNDSSQLHLVPYIAMPYCREFPTLPGDGSNRGEKEEEEEKKKLAEHHAKACLMKSRDDAKAEMSEASVPLLPVAVDNKC</sequence>
<reference evidence="8 9" key="1">
    <citation type="journal article" date="2021" name="Sci. Rep.">
        <title>Chromosome anchoring in Senegalese sole (Solea senegalensis) reveals sex-associated markers and genome rearrangements in flatfish.</title>
        <authorList>
            <person name="Guerrero-Cozar I."/>
            <person name="Gomez-Garrido J."/>
            <person name="Berbel C."/>
            <person name="Martinez-Blanch J.F."/>
            <person name="Alioto T."/>
            <person name="Claros M.G."/>
            <person name="Gagnaire P.A."/>
            <person name="Manchado M."/>
        </authorList>
    </citation>
    <scope>NUCLEOTIDE SEQUENCE [LARGE SCALE GENOMIC DNA]</scope>
    <source>
        <strain evidence="8">Sse05_10M</strain>
    </source>
</reference>
<feature type="region of interest" description="Disordered" evidence="5">
    <location>
        <begin position="536"/>
        <end position="557"/>
    </location>
</feature>
<accession>A0AAV6RDW0</accession>
<dbReference type="PROSITE" id="PS50853">
    <property type="entry name" value="FN3"/>
    <property type="match status" value="1"/>
</dbReference>
<keyword evidence="6" id="KW-1133">Transmembrane helix</keyword>
<evidence type="ECO:0000259" key="7">
    <source>
        <dbReference type="PROSITE" id="PS50853"/>
    </source>
</evidence>
<dbReference type="Proteomes" id="UP000693946">
    <property type="component" value="Linkage Group LG2"/>
</dbReference>
<comment type="subcellular location">
    <subcellularLocation>
        <location evidence="1">Membrane</location>
        <topology evidence="1">Single-pass type I membrane protein</topology>
    </subcellularLocation>
</comment>
<dbReference type="PANTHER" id="PTHR23037">
    <property type="entry name" value="CYTOKINE RECEPTOR"/>
    <property type="match status" value="1"/>
</dbReference>
<evidence type="ECO:0000313" key="9">
    <source>
        <dbReference type="Proteomes" id="UP000693946"/>
    </source>
</evidence>
<evidence type="ECO:0000256" key="6">
    <source>
        <dbReference type="SAM" id="Phobius"/>
    </source>
</evidence>
<dbReference type="GO" id="GO:0009897">
    <property type="term" value="C:external side of plasma membrane"/>
    <property type="evidence" value="ECO:0007669"/>
    <property type="project" value="TreeGrafter"/>
</dbReference>
<dbReference type="PANTHER" id="PTHR23037:SF46">
    <property type="entry name" value="INTERLEUKIN 5 RECEPTOR SUBUNIT ALPHA"/>
    <property type="match status" value="1"/>
</dbReference>
<feature type="compositionally biased region" description="Basic and acidic residues" evidence="5">
    <location>
        <begin position="542"/>
        <end position="557"/>
    </location>
</feature>
<dbReference type="GO" id="GO:0004896">
    <property type="term" value="F:cytokine receptor activity"/>
    <property type="evidence" value="ECO:0007669"/>
    <property type="project" value="TreeGrafter"/>
</dbReference>
<organism evidence="8 9">
    <name type="scientific">Solea senegalensis</name>
    <name type="common">Senegalese sole</name>
    <dbReference type="NCBI Taxonomy" id="28829"/>
    <lineage>
        <taxon>Eukaryota</taxon>
        <taxon>Metazoa</taxon>
        <taxon>Chordata</taxon>
        <taxon>Craniata</taxon>
        <taxon>Vertebrata</taxon>
        <taxon>Euteleostomi</taxon>
        <taxon>Actinopterygii</taxon>
        <taxon>Neopterygii</taxon>
        <taxon>Teleostei</taxon>
        <taxon>Neoteleostei</taxon>
        <taxon>Acanthomorphata</taxon>
        <taxon>Carangaria</taxon>
        <taxon>Pleuronectiformes</taxon>
        <taxon>Pleuronectoidei</taxon>
        <taxon>Soleidae</taxon>
        <taxon>Solea</taxon>
    </lineage>
</organism>
<evidence type="ECO:0000256" key="1">
    <source>
        <dbReference type="ARBA" id="ARBA00004479"/>
    </source>
</evidence>
<evidence type="ECO:0000256" key="2">
    <source>
        <dbReference type="ARBA" id="ARBA00022729"/>
    </source>
</evidence>
<evidence type="ECO:0000256" key="3">
    <source>
        <dbReference type="ARBA" id="ARBA00023170"/>
    </source>
</evidence>
<keyword evidence="4" id="KW-0325">Glycoprotein</keyword>
<feature type="domain" description="Fibronectin type-III" evidence="7">
    <location>
        <begin position="211"/>
        <end position="314"/>
    </location>
</feature>
<comment type="caution">
    <text evidence="8">The sequence shown here is derived from an EMBL/GenBank/DDBJ whole genome shotgun (WGS) entry which is preliminary data.</text>
</comment>
<keyword evidence="6" id="KW-0472">Membrane</keyword>
<keyword evidence="3 8" id="KW-0675">Receptor</keyword>
<dbReference type="InterPro" id="IPR003961">
    <property type="entry name" value="FN3_dom"/>
</dbReference>